<dbReference type="PROSITE" id="PS50600">
    <property type="entry name" value="ULP_PROTEASE"/>
    <property type="match status" value="1"/>
</dbReference>
<dbReference type="Pfam" id="PF02902">
    <property type="entry name" value="Peptidase_C48"/>
    <property type="match status" value="1"/>
</dbReference>
<reference evidence="7" key="1">
    <citation type="journal article" date="2010" name="BMC Genomics">
        <title>Generation of a BAC-based physical map of the melon genome.</title>
        <authorList>
            <person name="Gonzalez V.M."/>
            <person name="Garcia-Mas J."/>
            <person name="Arus P."/>
            <person name="Puigdomenech P."/>
        </authorList>
    </citation>
    <scope>NUCLEOTIDE SEQUENCE</scope>
    <source>
        <tissue evidence="7">Young leaves</tissue>
    </source>
</reference>
<dbReference type="GO" id="GO:0006508">
    <property type="term" value="P:proteolysis"/>
    <property type="evidence" value="ECO:0007669"/>
    <property type="project" value="UniProtKB-KW"/>
</dbReference>
<evidence type="ECO:0000313" key="7">
    <source>
        <dbReference type="EMBL" id="ADN33839.1"/>
    </source>
</evidence>
<evidence type="ECO:0000256" key="5">
    <source>
        <dbReference type="SAM" id="MobiDB-lite"/>
    </source>
</evidence>
<dbReference type="Gene3D" id="1.10.418.20">
    <property type="match status" value="1"/>
</dbReference>
<dbReference type="GO" id="GO:0008234">
    <property type="term" value="F:cysteine-type peptidase activity"/>
    <property type="evidence" value="ECO:0007669"/>
    <property type="project" value="UniProtKB-KW"/>
</dbReference>
<dbReference type="PANTHER" id="PTHR46915:SF2">
    <property type="entry name" value="UBIQUITIN-LIKE PROTEASE 4"/>
    <property type="match status" value="1"/>
</dbReference>
<keyword evidence="4" id="KW-0788">Thiol protease</keyword>
<organism evidence="7">
    <name type="scientific">Cucumis melo subsp. melo</name>
    <dbReference type="NCBI Taxonomy" id="412675"/>
    <lineage>
        <taxon>Eukaryota</taxon>
        <taxon>Viridiplantae</taxon>
        <taxon>Streptophyta</taxon>
        <taxon>Embryophyta</taxon>
        <taxon>Tracheophyta</taxon>
        <taxon>Spermatophyta</taxon>
        <taxon>Magnoliopsida</taxon>
        <taxon>eudicotyledons</taxon>
        <taxon>Gunneridae</taxon>
        <taxon>Pentapetalae</taxon>
        <taxon>rosids</taxon>
        <taxon>fabids</taxon>
        <taxon>Cucurbitales</taxon>
        <taxon>Cucurbitaceae</taxon>
        <taxon>Benincaseae</taxon>
        <taxon>Cucumis</taxon>
    </lineage>
</organism>
<dbReference type="InterPro" id="IPR038765">
    <property type="entry name" value="Papain-like_cys_pep_sf"/>
</dbReference>
<reference evidence="7" key="2">
    <citation type="journal article" date="2010" name="BMC Plant Biol.">
        <title>Sequencing of 6.7 Mb of the melon genome using a BAC pooling strategy.</title>
        <authorList>
            <person name="Gonzalez V.M."/>
            <person name="Benjak A."/>
            <person name="Henaff E.M."/>
            <person name="Mir G."/>
            <person name="Casacuberta J.M."/>
            <person name="Garcia-Mas J."/>
            <person name="Puigdomenech P."/>
        </authorList>
    </citation>
    <scope>NUCLEOTIDE SEQUENCE</scope>
    <source>
        <tissue evidence="7">Young leaves</tissue>
    </source>
</reference>
<feature type="compositionally biased region" description="Polar residues" evidence="5">
    <location>
        <begin position="187"/>
        <end position="197"/>
    </location>
</feature>
<comment type="similarity">
    <text evidence="1">Belongs to the peptidase C48 family.</text>
</comment>
<evidence type="ECO:0000256" key="1">
    <source>
        <dbReference type="ARBA" id="ARBA00005234"/>
    </source>
</evidence>
<accession>E5GBJ8</accession>
<sequence length="445" mass="51756">MVIEQEKPTNTPLKIDWGKVWARKDDDPIPDLLITTTTSKMDSDWEHSSREELLKLSDGELEDKIRRMTNLLKTSCYRLPDKGEKLRRCIELAEEERESRKLRRIEKEATGCENLSQPTTSSIVARERIASSSADSVCAFTARFNQKLEQKTERNNSAFGEELSILGHCDNRRQRSNGKLSPKVKQKGQTSSRQQPFKCVNSLSTDVHQKVSSVAAQNSKRSDHIDFHVSEWQPECFGKKDDSEVQHSDTPMPQKRQTIVVVDEEEALAMKIPKHDDKCMKEAKIYYPSRDDPESVEICFEDIKCLDPEGYLTSTIMNFYIRFVKEEWCYLDREVADSDLPMPYRLWKNISRRIEEKIIEVPQQKNDCDCGLFVLYFIERFIEEAPDRLKRKDLDMFGKRWFKPQEASSLRTKIRCLLKVEFQNEKKRCLPDPVGSSSSDHAPKQ</sequence>
<evidence type="ECO:0000256" key="2">
    <source>
        <dbReference type="ARBA" id="ARBA00022670"/>
    </source>
</evidence>
<evidence type="ECO:0000259" key="6">
    <source>
        <dbReference type="PROSITE" id="PS50600"/>
    </source>
</evidence>
<dbReference type="InterPro" id="IPR003653">
    <property type="entry name" value="Peptidase_C48_C"/>
</dbReference>
<dbReference type="PANTHER" id="PTHR46915">
    <property type="entry name" value="UBIQUITIN-LIKE PROTEASE 4-RELATED"/>
    <property type="match status" value="1"/>
</dbReference>
<feature type="domain" description="Ubiquitin-like protease family profile" evidence="6">
    <location>
        <begin position="1"/>
        <end position="381"/>
    </location>
</feature>
<feature type="region of interest" description="Disordered" evidence="5">
    <location>
        <begin position="170"/>
        <end position="197"/>
    </location>
</feature>
<protein>
    <submittedName>
        <fullName evidence="7">Sentrin/sumo-specific protease</fullName>
    </submittedName>
</protein>
<dbReference type="GO" id="GO:0016926">
    <property type="term" value="P:protein desumoylation"/>
    <property type="evidence" value="ECO:0007669"/>
    <property type="project" value="UniProtKB-ARBA"/>
</dbReference>
<dbReference type="SUPFAM" id="SSF54001">
    <property type="entry name" value="Cysteine proteinases"/>
    <property type="match status" value="1"/>
</dbReference>
<proteinExistence type="inferred from homology"/>
<keyword evidence="3" id="KW-0378">Hydrolase</keyword>
<name>E5GBJ8_CUCME</name>
<evidence type="ECO:0000256" key="3">
    <source>
        <dbReference type="ARBA" id="ARBA00022801"/>
    </source>
</evidence>
<dbReference type="EMBL" id="HM854765">
    <property type="protein sequence ID" value="ADN33839.1"/>
    <property type="molecule type" value="Genomic_DNA"/>
</dbReference>
<keyword evidence="2 7" id="KW-0645">Protease</keyword>
<evidence type="ECO:0000256" key="4">
    <source>
        <dbReference type="ARBA" id="ARBA00022807"/>
    </source>
</evidence>
<dbReference type="AlphaFoldDB" id="E5GBJ8"/>